<evidence type="ECO:0000256" key="9">
    <source>
        <dbReference type="ARBA" id="ARBA00022723"/>
    </source>
</evidence>
<dbReference type="PROSITE" id="PS00107">
    <property type="entry name" value="PROTEIN_KINASE_ATP"/>
    <property type="match status" value="1"/>
</dbReference>
<feature type="transmembrane region" description="Helical" evidence="19">
    <location>
        <begin position="208"/>
        <end position="233"/>
    </location>
</feature>
<dbReference type="InterPro" id="IPR008271">
    <property type="entry name" value="Ser/Thr_kinase_AS"/>
</dbReference>
<keyword evidence="13 18" id="KW-0067">ATP-binding</keyword>
<dbReference type="InterPro" id="IPR001245">
    <property type="entry name" value="Ser-Thr/Tyr_kinase_cat_dom"/>
</dbReference>
<feature type="non-terminal residue" evidence="22">
    <location>
        <position position="1"/>
    </location>
</feature>
<evidence type="ECO:0000259" key="21">
    <source>
        <dbReference type="PROSITE" id="PS51256"/>
    </source>
</evidence>
<dbReference type="GO" id="GO:0046872">
    <property type="term" value="F:metal ion binding"/>
    <property type="evidence" value="ECO:0007669"/>
    <property type="project" value="UniProtKB-KW"/>
</dbReference>
<dbReference type="FunFam" id="1.10.510.10:FF:000018">
    <property type="entry name" value="Receptor protein serine/threonine kinase"/>
    <property type="match status" value="1"/>
</dbReference>
<sequence>MSEENMKVGLLKYCVYGKKLAMDYNSSNLFGLTSKDSQTLDKVESNKLLNNKSLSDLSSEDRAKILKQLNLTESLNKFSDYVSCFCDTCENKICFTKSGCFSTITYGTKSGKLVGKSNGCFQDDSKSVHSLLSCGVDLSLKKIKQDMTINKKIYKLSTGSAYTSQCYHTSCCRYNLCNENVYLTKPCHEEYLKIPTSAPPGNKFPSTLMISIVTPFAAVIILLLILASLFKVWKRKNFHIKIKKNLLPYSKSEKVADDVFKQLFDISSGSGSGLPFLVQRTVARQIILVDLIGKGRYGEVWRGDWHGESVAVKIFNSRDEDSWKRETQIYNTVMLRHDNILGYIASDIAVKKDETCMWLIAHYHEHGSLYDYLNTHSLSVYEMALISHSAVCGLVHLHTEINGMQGKPAIAHRDIKTKNILVKSNGQCCISDLGLAVLHSKESNCLDVSCNRRVGTKRYMAPELLTETMCMTSFDAYKHADMYAFGLVLWEIARRTEFQGIVEEYQPPYYDYLPQDPSFEEVKKVVVDDHYRPDIPKHWLNDENALKFSKVMRECWREEPTARLSALRVKKSLSKLLPALTLEKKEFYIYNPSQYAGLTLDRDKLSSISYYNSESGTCSTSLNSGKLSIPSIV</sequence>
<feature type="domain" description="Protein kinase" evidence="20">
    <location>
        <begin position="286"/>
        <end position="577"/>
    </location>
</feature>
<dbReference type="GO" id="GO:0005524">
    <property type="term" value="F:ATP binding"/>
    <property type="evidence" value="ECO:0007669"/>
    <property type="project" value="UniProtKB-UniRule"/>
</dbReference>
<dbReference type="EC" id="2.7.11.30" evidence="5"/>
<comment type="cofactor">
    <cofactor evidence="1">
        <name>Mn(2+)</name>
        <dbReference type="ChEBI" id="CHEBI:29035"/>
    </cofactor>
</comment>
<dbReference type="OrthoDB" id="40048at2759"/>
<evidence type="ECO:0000313" key="22">
    <source>
        <dbReference type="EMBL" id="CDG70365.1"/>
    </source>
</evidence>
<dbReference type="EMBL" id="HAAD01004133">
    <property type="protein sequence ID" value="CDG70365.1"/>
    <property type="molecule type" value="mRNA"/>
</dbReference>
<dbReference type="InterPro" id="IPR011009">
    <property type="entry name" value="Kinase-like_dom_sf"/>
</dbReference>
<comment type="similarity">
    <text evidence="4">Belongs to the protein kinase superfamily. TKL Ser/Thr protein kinase family. TGFB receptor subfamily.</text>
</comment>
<dbReference type="PROSITE" id="PS50011">
    <property type="entry name" value="PROTEIN_KINASE_DOM"/>
    <property type="match status" value="1"/>
</dbReference>
<dbReference type="SMART" id="SM00220">
    <property type="entry name" value="S_TKc"/>
    <property type="match status" value="1"/>
</dbReference>
<keyword evidence="11 18" id="KW-0547">Nucleotide-binding</keyword>
<dbReference type="PROSITE" id="PS00108">
    <property type="entry name" value="PROTEIN_KINASE_ST"/>
    <property type="match status" value="1"/>
</dbReference>
<reference evidence="22" key="1">
    <citation type="journal article" date="2013" name="Genome Biol. Evol.">
        <title>Punctuated emergences of genetic and phenotypic innovations in eumetazoan, bilaterian, euteleostome, and hominidae ancestors.</title>
        <authorList>
            <person name="Wenger Y."/>
            <person name="Galliot B."/>
        </authorList>
    </citation>
    <scope>NUCLEOTIDE SEQUENCE</scope>
    <source>
        <tissue evidence="22">Whole animals</tissue>
    </source>
</reference>
<evidence type="ECO:0000256" key="12">
    <source>
        <dbReference type="ARBA" id="ARBA00022777"/>
    </source>
</evidence>
<evidence type="ECO:0000259" key="20">
    <source>
        <dbReference type="PROSITE" id="PS50011"/>
    </source>
</evidence>
<evidence type="ECO:0000256" key="16">
    <source>
        <dbReference type="ARBA" id="ARBA00023136"/>
    </source>
</evidence>
<dbReference type="PANTHER" id="PTHR23255:SF72">
    <property type="entry name" value="RECEPTOR PROTEIN SERINE_THREONINE KINASE"/>
    <property type="match status" value="1"/>
</dbReference>
<evidence type="ECO:0000256" key="18">
    <source>
        <dbReference type="PROSITE-ProRule" id="PRU10141"/>
    </source>
</evidence>
<evidence type="ECO:0000256" key="13">
    <source>
        <dbReference type="ARBA" id="ARBA00022840"/>
    </source>
</evidence>
<dbReference type="Gene3D" id="3.30.200.20">
    <property type="entry name" value="Phosphorylase Kinase, domain 1"/>
    <property type="match status" value="1"/>
</dbReference>
<keyword evidence="14" id="KW-0460">Magnesium</keyword>
<keyword evidence="6" id="KW-0723">Serine/threonine-protein kinase</keyword>
<evidence type="ECO:0000256" key="6">
    <source>
        <dbReference type="ARBA" id="ARBA00022527"/>
    </source>
</evidence>
<evidence type="ECO:0000256" key="11">
    <source>
        <dbReference type="ARBA" id="ARBA00022741"/>
    </source>
</evidence>
<evidence type="ECO:0000256" key="5">
    <source>
        <dbReference type="ARBA" id="ARBA00012401"/>
    </source>
</evidence>
<evidence type="ECO:0000256" key="15">
    <source>
        <dbReference type="ARBA" id="ARBA00022989"/>
    </source>
</evidence>
<dbReference type="GO" id="GO:0071363">
    <property type="term" value="P:cellular response to growth factor stimulus"/>
    <property type="evidence" value="ECO:0007669"/>
    <property type="project" value="TreeGrafter"/>
</dbReference>
<keyword evidence="17 22" id="KW-0675">Receptor</keyword>
<dbReference type="Pfam" id="PF08515">
    <property type="entry name" value="TGF_beta_GS"/>
    <property type="match status" value="1"/>
</dbReference>
<proteinExistence type="evidence at transcript level"/>
<organism evidence="22">
    <name type="scientific">Hydra vulgaris</name>
    <name type="common">Hydra</name>
    <name type="synonym">Hydra attenuata</name>
    <dbReference type="NCBI Taxonomy" id="6087"/>
    <lineage>
        <taxon>Eukaryota</taxon>
        <taxon>Metazoa</taxon>
        <taxon>Cnidaria</taxon>
        <taxon>Hydrozoa</taxon>
        <taxon>Hydroidolina</taxon>
        <taxon>Anthoathecata</taxon>
        <taxon>Aplanulata</taxon>
        <taxon>Hydridae</taxon>
        <taxon>Hydra</taxon>
    </lineage>
</organism>
<keyword evidence="9" id="KW-0479">Metal-binding</keyword>
<feature type="domain" description="GS" evidence="21">
    <location>
        <begin position="250"/>
        <end position="285"/>
    </location>
</feature>
<evidence type="ECO:0000256" key="14">
    <source>
        <dbReference type="ARBA" id="ARBA00022842"/>
    </source>
</evidence>
<keyword evidence="15 19" id="KW-1133">Transmembrane helix</keyword>
<dbReference type="PROSITE" id="PS51256">
    <property type="entry name" value="GS"/>
    <property type="match status" value="1"/>
</dbReference>
<evidence type="ECO:0000256" key="2">
    <source>
        <dbReference type="ARBA" id="ARBA00001946"/>
    </source>
</evidence>
<evidence type="ECO:0000256" key="3">
    <source>
        <dbReference type="ARBA" id="ARBA00004479"/>
    </source>
</evidence>
<evidence type="ECO:0000256" key="1">
    <source>
        <dbReference type="ARBA" id="ARBA00001936"/>
    </source>
</evidence>
<dbReference type="Gene3D" id="1.10.510.10">
    <property type="entry name" value="Transferase(Phosphotransferase) domain 1"/>
    <property type="match status" value="1"/>
</dbReference>
<comment type="subcellular location">
    <subcellularLocation>
        <location evidence="3">Membrane</location>
        <topology evidence="3">Single-pass type I membrane protein</topology>
    </subcellularLocation>
</comment>
<dbReference type="InterPro" id="IPR000719">
    <property type="entry name" value="Prot_kinase_dom"/>
</dbReference>
<protein>
    <recommendedName>
        <fullName evidence="5">receptor protein serine/threonine kinase</fullName>
        <ecNumber evidence="5">2.7.11.30</ecNumber>
    </recommendedName>
</protein>
<evidence type="ECO:0000256" key="7">
    <source>
        <dbReference type="ARBA" id="ARBA00022679"/>
    </source>
</evidence>
<dbReference type="GO" id="GO:0005886">
    <property type="term" value="C:plasma membrane"/>
    <property type="evidence" value="ECO:0007669"/>
    <property type="project" value="TreeGrafter"/>
</dbReference>
<evidence type="ECO:0000256" key="17">
    <source>
        <dbReference type="ARBA" id="ARBA00023170"/>
    </source>
</evidence>
<dbReference type="PANTHER" id="PTHR23255">
    <property type="entry name" value="TRANSFORMING GROWTH FACTOR-BETA RECEPTOR TYPE I AND II"/>
    <property type="match status" value="1"/>
</dbReference>
<keyword evidence="7" id="KW-0808">Transferase</keyword>
<comment type="cofactor">
    <cofactor evidence="2">
        <name>Mg(2+)</name>
        <dbReference type="ChEBI" id="CHEBI:18420"/>
    </cofactor>
</comment>
<evidence type="ECO:0000256" key="19">
    <source>
        <dbReference type="SAM" id="Phobius"/>
    </source>
</evidence>
<dbReference type="InterPro" id="IPR003605">
    <property type="entry name" value="GS_dom"/>
</dbReference>
<dbReference type="SUPFAM" id="SSF56112">
    <property type="entry name" value="Protein kinase-like (PK-like)"/>
    <property type="match status" value="1"/>
</dbReference>
<feature type="binding site" evidence="18">
    <location>
        <position position="313"/>
    </location>
    <ligand>
        <name>ATP</name>
        <dbReference type="ChEBI" id="CHEBI:30616"/>
    </ligand>
</feature>
<keyword evidence="10" id="KW-0732">Signal</keyword>
<dbReference type="GO" id="GO:0043235">
    <property type="term" value="C:receptor complex"/>
    <property type="evidence" value="ECO:0007669"/>
    <property type="project" value="TreeGrafter"/>
</dbReference>
<evidence type="ECO:0000256" key="10">
    <source>
        <dbReference type="ARBA" id="ARBA00022729"/>
    </source>
</evidence>
<dbReference type="Pfam" id="PF07714">
    <property type="entry name" value="PK_Tyr_Ser-Thr"/>
    <property type="match status" value="1"/>
</dbReference>
<evidence type="ECO:0000256" key="8">
    <source>
        <dbReference type="ARBA" id="ARBA00022692"/>
    </source>
</evidence>
<accession>T2MEL6</accession>
<dbReference type="SMART" id="SM00467">
    <property type="entry name" value="GS"/>
    <property type="match status" value="1"/>
</dbReference>
<keyword evidence="8 19" id="KW-0812">Transmembrane</keyword>
<dbReference type="InterPro" id="IPR000333">
    <property type="entry name" value="TGFB_receptor"/>
</dbReference>
<name>T2MEL6_HYDVU</name>
<dbReference type="GO" id="GO:0004675">
    <property type="term" value="F:transmembrane receptor protein serine/threonine kinase activity"/>
    <property type="evidence" value="ECO:0007669"/>
    <property type="project" value="UniProtKB-EC"/>
</dbReference>
<evidence type="ECO:0000256" key="4">
    <source>
        <dbReference type="ARBA" id="ARBA00009605"/>
    </source>
</evidence>
<keyword evidence="12" id="KW-0418">Kinase</keyword>
<dbReference type="InterPro" id="IPR017441">
    <property type="entry name" value="Protein_kinase_ATP_BS"/>
</dbReference>
<dbReference type="AlphaFoldDB" id="T2MEL6"/>
<gene>
    <name evidence="22" type="primary">ACVR1</name>
</gene>
<keyword evidence="16 19" id="KW-0472">Membrane</keyword>